<proteinExistence type="predicted"/>
<feature type="region of interest" description="Disordered" evidence="1">
    <location>
        <begin position="150"/>
        <end position="215"/>
    </location>
</feature>
<dbReference type="KEGG" id="spri:SPRI_1943"/>
<feature type="compositionally biased region" description="Low complexity" evidence="1">
    <location>
        <begin position="197"/>
        <end position="212"/>
    </location>
</feature>
<gene>
    <name evidence="2" type="ORF">SPRI_1943</name>
</gene>
<dbReference type="PATRIC" id="fig|38300.4.peg.2056"/>
<evidence type="ECO:0000313" key="2">
    <source>
        <dbReference type="EMBL" id="ALC20249.1"/>
    </source>
</evidence>
<feature type="compositionally biased region" description="Low complexity" evidence="1">
    <location>
        <begin position="60"/>
        <end position="72"/>
    </location>
</feature>
<accession>A0A0M3QHR9</accession>
<protein>
    <submittedName>
        <fullName evidence="2">Uncharacterized protein</fullName>
    </submittedName>
</protein>
<reference evidence="2 3" key="1">
    <citation type="submission" date="2015-08" db="EMBL/GenBank/DDBJ databases">
        <title>Genome sequence of the pristinamycin over-producing bacterium Streptomyces pristinaespiralis HCCB10218.</title>
        <authorList>
            <person name="Tian J."/>
            <person name="Yang J."/>
            <person name="Li L."/>
            <person name="Ruan L."/>
            <person name="Wei W."/>
            <person name="Zheng G."/>
            <person name="Wei Z."/>
            <person name="Yang S."/>
            <person name="Ge M."/>
            <person name="Jiang W."/>
            <person name="Lu Y."/>
        </authorList>
    </citation>
    <scope>NUCLEOTIDE SEQUENCE [LARGE SCALE GENOMIC DNA]</scope>
    <source>
        <strain evidence="2 3">HCCB 10218</strain>
    </source>
</reference>
<feature type="compositionally biased region" description="Basic and acidic residues" evidence="1">
    <location>
        <begin position="150"/>
        <end position="161"/>
    </location>
</feature>
<dbReference type="AlphaFoldDB" id="A0A0M3QHR9"/>
<dbReference type="EMBL" id="CP011340">
    <property type="protein sequence ID" value="ALC20249.1"/>
    <property type="molecule type" value="Genomic_DNA"/>
</dbReference>
<dbReference type="Proteomes" id="UP000060513">
    <property type="component" value="Chromosome"/>
</dbReference>
<evidence type="ECO:0000313" key="3">
    <source>
        <dbReference type="Proteomes" id="UP000060513"/>
    </source>
</evidence>
<organism evidence="2">
    <name type="scientific">Streptomyces pristinaespiralis</name>
    <dbReference type="NCBI Taxonomy" id="38300"/>
    <lineage>
        <taxon>Bacteria</taxon>
        <taxon>Bacillati</taxon>
        <taxon>Actinomycetota</taxon>
        <taxon>Actinomycetes</taxon>
        <taxon>Kitasatosporales</taxon>
        <taxon>Streptomycetaceae</taxon>
        <taxon>Streptomyces</taxon>
    </lineage>
</organism>
<feature type="region of interest" description="Disordered" evidence="1">
    <location>
        <begin position="1"/>
        <end position="93"/>
    </location>
</feature>
<sequence>MYAPSGRTVMPEQGRPPRPRAERLRSLRSRRRPADQGADATSTTFALRVFGSERGKERAAAGPPSARAAAGGTRLVEPGPPTLPVRRGPGRAPPVVRALARTNPMCRPRSGGSVSCAPLRVPLCLRRFVASQDREYQAVLSAAAPDDVLDHGRAGAGRHDQPGSASLRHKSRGRGTVHPDLTGASPRPRERAVSHGSAAATAQSPSASPCTAVSSPRVRMIATRAGRHMVGPTPIGY</sequence>
<name>A0A0M3QHR9_STRPR</name>
<evidence type="ECO:0000256" key="1">
    <source>
        <dbReference type="SAM" id="MobiDB-lite"/>
    </source>
</evidence>